<name>A0A060URQ1_9PROT</name>
<gene>
    <name evidence="2" type="ORF">AFERRI_10862</name>
    <name evidence="1" type="ORF">AFERRI_450004</name>
</gene>
<dbReference type="Proteomes" id="UP000193925">
    <property type="component" value="Chromosome AFERRI"/>
</dbReference>
<evidence type="ECO:0000313" key="3">
    <source>
        <dbReference type="Proteomes" id="UP000193925"/>
    </source>
</evidence>
<dbReference type="EMBL" id="LT841305">
    <property type="protein sequence ID" value="SMH64828.1"/>
    <property type="molecule type" value="Genomic_DNA"/>
</dbReference>
<proteinExistence type="predicted"/>
<reference evidence="1" key="1">
    <citation type="submission" date="2014-03" db="EMBL/GenBank/DDBJ databases">
        <authorList>
            <person name="Genoscope - CEA"/>
        </authorList>
    </citation>
    <scope>NUCLEOTIDE SEQUENCE [LARGE SCALE GENOMIC DNA]</scope>
    <source>
        <strain evidence="1">CF27</strain>
    </source>
</reference>
<dbReference type="AlphaFoldDB" id="A0A060URQ1"/>
<protein>
    <submittedName>
        <fullName evidence="1">LacI family regulatory protein</fullName>
    </submittedName>
</protein>
<reference evidence="2 3" key="3">
    <citation type="submission" date="2017-03" db="EMBL/GenBank/DDBJ databases">
        <authorList>
            <person name="Regsiter A."/>
            <person name="William W."/>
        </authorList>
    </citation>
    <scope>NUCLEOTIDE SEQUENCE [LARGE SCALE GENOMIC DNA]</scope>
    <source>
        <strain evidence="2">PRJEB5721</strain>
    </source>
</reference>
<dbReference type="EMBL" id="CCCS020000040">
    <property type="protein sequence ID" value="CDQ10961.1"/>
    <property type="molecule type" value="Genomic_DNA"/>
</dbReference>
<keyword evidence="3" id="KW-1185">Reference proteome</keyword>
<dbReference type="RefSeq" id="WP_231551189.1">
    <property type="nucleotide sequence ID" value="NZ_LT841305.1"/>
</dbReference>
<evidence type="ECO:0000313" key="2">
    <source>
        <dbReference type="EMBL" id="SMH64828.1"/>
    </source>
</evidence>
<organism evidence="1">
    <name type="scientific">Acidithiobacillus ferrivorans</name>
    <dbReference type="NCBI Taxonomy" id="160808"/>
    <lineage>
        <taxon>Bacteria</taxon>
        <taxon>Pseudomonadati</taxon>
        <taxon>Pseudomonadota</taxon>
        <taxon>Acidithiobacillia</taxon>
        <taxon>Acidithiobacillales</taxon>
        <taxon>Acidithiobacillaceae</taxon>
        <taxon>Acidithiobacillus</taxon>
    </lineage>
</organism>
<sequence>MREDPKSEDVQSFLQWAGEDFDPGPFDRHAANAALLRVVWNRWG</sequence>
<evidence type="ECO:0000313" key="1">
    <source>
        <dbReference type="EMBL" id="CDQ10961.1"/>
    </source>
</evidence>
<accession>A0A060URQ1</accession>
<reference evidence="1" key="2">
    <citation type="submission" date="2014-07" db="EMBL/GenBank/DDBJ databases">
        <title>Initial genome analysis of the psychrotolerant acidophile Acidithiobacillus ferrivorans CF27: insights into iron and sulfur oxidation pathways and into biofilm formation.</title>
        <authorList>
            <person name="Talla E."/>
            <person name="Hedrich S."/>
            <person name="Mangenot S."/>
            <person name="Ji B."/>
            <person name="Johnson D.B."/>
            <person name="Barbe V."/>
            <person name="Bonnefoy V."/>
        </authorList>
    </citation>
    <scope>NUCLEOTIDE SEQUENCE [LARGE SCALE GENOMIC DNA]</scope>
    <source>
        <strain evidence="1">CF27</strain>
    </source>
</reference>